<dbReference type="RefSeq" id="WP_004261567.1">
    <property type="nucleotide sequence ID" value="NZ_CAMHBC010000005.1"/>
</dbReference>
<dbReference type="EMBL" id="RJNZ01000015">
    <property type="protein sequence ID" value="RSI90109.1"/>
    <property type="molecule type" value="Genomic_DNA"/>
</dbReference>
<dbReference type="EMBL" id="JPFY01000012">
    <property type="protein sequence ID" value="KEQ45599.1"/>
    <property type="molecule type" value="Genomic_DNA"/>
</dbReference>
<feature type="transmembrane region" description="Helical" evidence="7">
    <location>
        <begin position="124"/>
        <end position="144"/>
    </location>
</feature>
<reference evidence="14 19" key="3">
    <citation type="submission" date="2019-04" db="EMBL/GenBank/DDBJ databases">
        <title>Genome sequence of Streptococcus mitis strain ColumbLawn.</title>
        <authorList>
            <person name="Mungovan B.A."/>
            <person name="Maclea K.S."/>
        </authorList>
    </citation>
    <scope>NUCLEOTIDE SEQUENCE [LARGE SCALE GENOMIC DNA]</scope>
    <source>
        <strain evidence="14 19">ColumbLawn</strain>
    </source>
</reference>
<dbReference type="InterPro" id="IPR018920">
    <property type="entry name" value="EssA/YueC"/>
</dbReference>
<dbReference type="NCBIfam" id="TIGR03927">
    <property type="entry name" value="T7SS_EssA_Firm"/>
    <property type="match status" value="1"/>
</dbReference>
<dbReference type="AlphaFoldDB" id="A0A081QRM6"/>
<reference evidence="16 17" key="2">
    <citation type="submission" date="2018-11" db="EMBL/GenBank/DDBJ databases">
        <title>Species Designations Belie Phenotypic and Genotypic Heterogeneity in Oral Streptococci.</title>
        <authorList>
            <person name="Velsko I."/>
        </authorList>
    </citation>
    <scope>NUCLEOTIDE SEQUENCE [LARGE SCALE GENOMIC DNA]</scope>
    <source>
        <strain evidence="12 17">BCA12</strain>
        <strain evidence="11 18">BCC15</strain>
        <strain evidence="13 16">BCC55</strain>
    </source>
</reference>
<evidence type="ECO:0000313" key="15">
    <source>
        <dbReference type="Proteomes" id="UP000028089"/>
    </source>
</evidence>
<accession>A0A081QRM6</accession>
<keyword evidence="8" id="KW-0732">Signal</keyword>
<evidence type="ECO:0000256" key="1">
    <source>
        <dbReference type="ARBA" id="ARBA00004162"/>
    </source>
</evidence>
<dbReference type="PATRIC" id="fig|28037.93.peg.422"/>
<dbReference type="Proteomes" id="UP000277742">
    <property type="component" value="Unassembled WGS sequence"/>
</dbReference>
<evidence type="ECO:0000313" key="18">
    <source>
        <dbReference type="Proteomes" id="UP000278653"/>
    </source>
</evidence>
<sequence length="153" mass="17726">MKKNIVFIFLLFSIFTKGSVAFANDGSLQIDTSLDKNTKKTEIQYFEQESNLTKLFHPETYKLIDTTKKLDKEKYQLVKTNLFSTKVESENIVNEYQSALFTNQIQINHSDKKTVSLKNVKSPVSWTAILLFILGMIVTIYSLFYKKLHIAKQ</sequence>
<evidence type="ECO:0000313" key="10">
    <source>
        <dbReference type="EMBL" id="MQQ02426.1"/>
    </source>
</evidence>
<evidence type="ECO:0000256" key="4">
    <source>
        <dbReference type="ARBA" id="ARBA00022692"/>
    </source>
</evidence>
<evidence type="ECO:0000313" key="20">
    <source>
        <dbReference type="Proteomes" id="UP000432694"/>
    </source>
</evidence>
<keyword evidence="5 7" id="KW-1133">Transmembrane helix</keyword>
<evidence type="ECO:0000256" key="5">
    <source>
        <dbReference type="ARBA" id="ARBA00022989"/>
    </source>
</evidence>
<dbReference type="GO" id="GO:0005886">
    <property type="term" value="C:plasma membrane"/>
    <property type="evidence" value="ECO:0007669"/>
    <property type="project" value="UniProtKB-SubCell"/>
</dbReference>
<evidence type="ECO:0000256" key="7">
    <source>
        <dbReference type="SAM" id="Phobius"/>
    </source>
</evidence>
<proteinExistence type="inferred from homology"/>
<evidence type="ECO:0000313" key="17">
    <source>
        <dbReference type="Proteomes" id="UP000277742"/>
    </source>
</evidence>
<evidence type="ECO:0000313" key="16">
    <source>
        <dbReference type="Proteomes" id="UP000267870"/>
    </source>
</evidence>
<dbReference type="Proteomes" id="UP000267870">
    <property type="component" value="Unassembled WGS sequence"/>
</dbReference>
<dbReference type="Proteomes" id="UP000028089">
    <property type="component" value="Unassembled WGS sequence"/>
</dbReference>
<evidence type="ECO:0000313" key="14">
    <source>
        <dbReference type="EMBL" id="TKD49533.1"/>
    </source>
</evidence>
<dbReference type="EMBL" id="SWFJ01000006">
    <property type="protein sequence ID" value="TKD49533.1"/>
    <property type="molecule type" value="Genomic_DNA"/>
</dbReference>
<evidence type="ECO:0000256" key="2">
    <source>
        <dbReference type="ARBA" id="ARBA00008570"/>
    </source>
</evidence>
<reference evidence="10 20" key="4">
    <citation type="submission" date="2019-10" db="EMBL/GenBank/DDBJ databases">
        <title>Streptococcus mitis of the oral and urogenital tracts.</title>
        <authorList>
            <person name="Price T."/>
            <person name="Mores C.R."/>
            <person name="Putonti C."/>
            <person name="Wolfe A.J."/>
        </authorList>
    </citation>
    <scope>NUCLEOTIDE SEQUENCE [LARGE SCALE GENOMIC DNA]</scope>
    <source>
        <strain evidence="10 20">SM50</strain>
    </source>
</reference>
<evidence type="ECO:0000313" key="9">
    <source>
        <dbReference type="EMBL" id="KEQ45599.1"/>
    </source>
</evidence>
<evidence type="ECO:0000313" key="19">
    <source>
        <dbReference type="Proteomes" id="UP000309542"/>
    </source>
</evidence>
<protein>
    <submittedName>
        <fullName evidence="11">Firmicute eSAT-6 protein secretion system EssA</fullName>
    </submittedName>
    <submittedName>
        <fullName evidence="9">Type VII secretion protein EssA</fullName>
    </submittedName>
</protein>
<feature type="signal peptide" evidence="8">
    <location>
        <begin position="1"/>
        <end position="23"/>
    </location>
</feature>
<comment type="similarity">
    <text evidence="2">Belongs to the EssA family.</text>
</comment>
<dbReference type="InterPro" id="IPR034026">
    <property type="entry name" value="EssA"/>
</dbReference>
<evidence type="ECO:0000313" key="11">
    <source>
        <dbReference type="EMBL" id="RSI59137.1"/>
    </source>
</evidence>
<gene>
    <name evidence="10" type="primary">essA</name>
    <name evidence="13" type="ORF">D8845_08795</name>
    <name evidence="12" type="ORF">D8855_08760</name>
    <name evidence="11" type="ORF">D8865_09635</name>
    <name evidence="14" type="ORF">FBF73_04980</name>
    <name evidence="10" type="ORF">GEZ98_05885</name>
    <name evidence="9" type="ORF">SK578_0443</name>
</gene>
<evidence type="ECO:0000313" key="13">
    <source>
        <dbReference type="EMBL" id="RSI90109.1"/>
    </source>
</evidence>
<evidence type="ECO:0000256" key="3">
    <source>
        <dbReference type="ARBA" id="ARBA00022475"/>
    </source>
</evidence>
<organism evidence="9 15">
    <name type="scientific">Streptococcus mitis</name>
    <dbReference type="NCBI Taxonomy" id="28037"/>
    <lineage>
        <taxon>Bacteria</taxon>
        <taxon>Bacillati</taxon>
        <taxon>Bacillota</taxon>
        <taxon>Bacilli</taxon>
        <taxon>Lactobacillales</taxon>
        <taxon>Streptococcaceae</taxon>
        <taxon>Streptococcus</taxon>
        <taxon>Streptococcus mitis group</taxon>
    </lineage>
</organism>
<evidence type="ECO:0000313" key="12">
    <source>
        <dbReference type="EMBL" id="RSI79325.1"/>
    </source>
</evidence>
<keyword evidence="4 7" id="KW-0812">Transmembrane</keyword>
<comment type="subcellular location">
    <subcellularLocation>
        <location evidence="1">Cell membrane</location>
        <topology evidence="1">Single-pass membrane protein</topology>
    </subcellularLocation>
</comment>
<evidence type="ECO:0000256" key="8">
    <source>
        <dbReference type="SAM" id="SignalP"/>
    </source>
</evidence>
<dbReference type="Proteomes" id="UP000432694">
    <property type="component" value="Unassembled WGS sequence"/>
</dbReference>
<dbReference type="Proteomes" id="UP000278653">
    <property type="component" value="Unassembled WGS sequence"/>
</dbReference>
<dbReference type="Proteomes" id="UP000309542">
    <property type="component" value="Unassembled WGS sequence"/>
</dbReference>
<dbReference type="EMBL" id="RJNR01000017">
    <property type="protein sequence ID" value="RSI79325.1"/>
    <property type="molecule type" value="Genomic_DNA"/>
</dbReference>
<evidence type="ECO:0000256" key="6">
    <source>
        <dbReference type="ARBA" id="ARBA00023136"/>
    </source>
</evidence>
<name>A0A081QRM6_STRMT</name>
<keyword evidence="6 7" id="KW-0472">Membrane</keyword>
<comment type="caution">
    <text evidence="9">The sequence shown here is derived from an EMBL/GenBank/DDBJ whole genome shotgun (WGS) entry which is preliminary data.</text>
</comment>
<keyword evidence="3" id="KW-1003">Cell membrane</keyword>
<dbReference type="Pfam" id="PF10661">
    <property type="entry name" value="EssA"/>
    <property type="match status" value="1"/>
</dbReference>
<reference evidence="9 15" key="1">
    <citation type="submission" date="2014-05" db="EMBL/GenBank/DDBJ databases">
        <authorList>
            <person name="Daugherty S.C."/>
            <person name="Tallon L.J."/>
            <person name="Sadzewicz L."/>
            <person name="Kilian M."/>
            <person name="Tettelin H."/>
        </authorList>
    </citation>
    <scope>NUCLEOTIDE SEQUENCE [LARGE SCALE GENOMIC DNA]</scope>
    <source>
        <strain evidence="9 15">SK578</strain>
    </source>
</reference>
<dbReference type="EMBL" id="WIJB01000004">
    <property type="protein sequence ID" value="MQQ02426.1"/>
    <property type="molecule type" value="Genomic_DNA"/>
</dbReference>
<feature type="chain" id="PRO_5033215003" evidence="8">
    <location>
        <begin position="24"/>
        <end position="153"/>
    </location>
</feature>
<dbReference type="EMBL" id="RJNH01000015">
    <property type="protein sequence ID" value="RSI59137.1"/>
    <property type="molecule type" value="Genomic_DNA"/>
</dbReference>